<dbReference type="GO" id="GO:0006313">
    <property type="term" value="P:DNA transposition"/>
    <property type="evidence" value="ECO:0007669"/>
    <property type="project" value="InterPro"/>
</dbReference>
<dbReference type="AlphaFoldDB" id="A0A4D7JKI7"/>
<dbReference type="OrthoDB" id="9791273at2"/>
<name>A0A4D7JKI7_9BACT</name>
<evidence type="ECO:0000313" key="2">
    <source>
        <dbReference type="EMBL" id="QCK16111.1"/>
    </source>
</evidence>
<dbReference type="KEGG" id="fpf:DCC35_15870"/>
<keyword evidence="3" id="KW-1185">Reference proteome</keyword>
<dbReference type="Proteomes" id="UP000298616">
    <property type="component" value="Chromosome"/>
</dbReference>
<organism evidence="2 3">
    <name type="scientific">Mangrovivirga cuniculi</name>
    <dbReference type="NCBI Taxonomy" id="2715131"/>
    <lineage>
        <taxon>Bacteria</taxon>
        <taxon>Pseudomonadati</taxon>
        <taxon>Bacteroidota</taxon>
        <taxon>Cytophagia</taxon>
        <taxon>Cytophagales</taxon>
        <taxon>Mangrovivirgaceae</taxon>
        <taxon>Mangrovivirga</taxon>
    </lineage>
</organism>
<accession>A0A4D7JKI7</accession>
<gene>
    <name evidence="2" type="ORF">DCC35_15870</name>
</gene>
<evidence type="ECO:0000259" key="1">
    <source>
        <dbReference type="Pfam" id="PF04986"/>
    </source>
</evidence>
<proteinExistence type="predicted"/>
<dbReference type="InterPro" id="IPR007069">
    <property type="entry name" value="Transposase_32"/>
</dbReference>
<evidence type="ECO:0000313" key="3">
    <source>
        <dbReference type="Proteomes" id="UP000298616"/>
    </source>
</evidence>
<dbReference type="EMBL" id="CP028923">
    <property type="protein sequence ID" value="QCK16111.1"/>
    <property type="molecule type" value="Genomic_DNA"/>
</dbReference>
<reference evidence="2 3" key="1">
    <citation type="submission" date="2018-04" db="EMBL/GenBank/DDBJ databases">
        <title>Complete genome uncultured novel isolate.</title>
        <authorList>
            <person name="Merlino G."/>
        </authorList>
    </citation>
    <scope>NUCLEOTIDE SEQUENCE [LARGE SCALE GENOMIC DNA]</scope>
    <source>
        <strain evidence="3">R1DC9</strain>
    </source>
</reference>
<sequence>MLFNRHRIYCKSFKLPDREFIPRFALHVLPKGFTRMRHYGILSSSLKKQCKQEIDQQIGAIVIQELQENTCHKICPVCKVGRLVTVAVFDGRGPLRHWKRLLLNH</sequence>
<feature type="domain" description="Transposase IS801/IS1294" evidence="1">
    <location>
        <begin position="9"/>
        <end position="47"/>
    </location>
</feature>
<dbReference type="GO" id="GO:0004803">
    <property type="term" value="F:transposase activity"/>
    <property type="evidence" value="ECO:0007669"/>
    <property type="project" value="InterPro"/>
</dbReference>
<dbReference type="GO" id="GO:0003677">
    <property type="term" value="F:DNA binding"/>
    <property type="evidence" value="ECO:0007669"/>
    <property type="project" value="InterPro"/>
</dbReference>
<protein>
    <recommendedName>
        <fullName evidence="1">Transposase IS801/IS1294 domain-containing protein</fullName>
    </recommendedName>
</protein>
<dbReference type="Pfam" id="PF04986">
    <property type="entry name" value="Y2_Tnp"/>
    <property type="match status" value="1"/>
</dbReference>